<dbReference type="PANTHER" id="PTHR36849">
    <property type="entry name" value="CYTOPLASMIC PROTEIN-RELATED"/>
    <property type="match status" value="1"/>
</dbReference>
<reference evidence="1" key="1">
    <citation type="submission" date="2021-03" db="EMBL/GenBank/DDBJ databases">
        <title>Streptomyces poriferae sp. nov., a novel marine sponge-derived Actinobacteria species with anti-MRSA activity.</title>
        <authorList>
            <person name="Sandoval-Powers M."/>
            <person name="Kralova S."/>
            <person name="Nguyen G.-S."/>
            <person name="Fawwal D."/>
            <person name="Degnes K."/>
            <person name="Klinkenberg G."/>
            <person name="Sletta H."/>
            <person name="Wentzel A."/>
            <person name="Liles M.R."/>
        </authorList>
    </citation>
    <scope>NUCLEOTIDE SEQUENCE</scope>
    <source>
        <strain evidence="1">DSM 41794</strain>
    </source>
</reference>
<name>A0A939FG84_9ACTN</name>
<comment type="caution">
    <text evidence="1">The sequence shown here is derived from an EMBL/GenBank/DDBJ whole genome shotgun (WGS) entry which is preliminary data.</text>
</comment>
<dbReference type="InterPro" id="IPR052552">
    <property type="entry name" value="YeaO-like"/>
</dbReference>
<proteinExistence type="predicted"/>
<dbReference type="RefSeq" id="WP_206969964.1">
    <property type="nucleotide sequence ID" value="NZ_BAAAJJ010000002.1"/>
</dbReference>
<organism evidence="1 2">
    <name type="scientific">Streptomyces beijiangensis</name>
    <dbReference type="NCBI Taxonomy" id="163361"/>
    <lineage>
        <taxon>Bacteria</taxon>
        <taxon>Bacillati</taxon>
        <taxon>Actinomycetota</taxon>
        <taxon>Actinomycetes</taxon>
        <taxon>Kitasatosporales</taxon>
        <taxon>Streptomycetaceae</taxon>
        <taxon>Streptomyces</taxon>
    </lineage>
</organism>
<dbReference type="Proteomes" id="UP000664167">
    <property type="component" value="Unassembled WGS sequence"/>
</dbReference>
<keyword evidence="2" id="KW-1185">Reference proteome</keyword>
<dbReference type="PANTHER" id="PTHR36849:SF1">
    <property type="entry name" value="CYTOPLASMIC PROTEIN"/>
    <property type="match status" value="1"/>
</dbReference>
<dbReference type="EMBL" id="JAFLRJ010001255">
    <property type="protein sequence ID" value="MBO0518128.1"/>
    <property type="molecule type" value="Genomic_DNA"/>
</dbReference>
<protein>
    <submittedName>
        <fullName evidence="1">DUF488 family protein</fullName>
    </submittedName>
</protein>
<dbReference type="Pfam" id="PF22752">
    <property type="entry name" value="DUF488-N3i"/>
    <property type="match status" value="1"/>
</dbReference>
<sequence length="123" mass="13363">MSAERSAFTVRRVYDSPGPADGTRVLVDRLWPRGVSKERAALDEWLKTVAPTNELRRWYHADRSRYAEFAERYTAELAGPEQGAALARLAELAGQGPVTLVTAVTDVPTSHVPTLLAALASGS</sequence>
<accession>A0A939FG84</accession>
<dbReference type="AlphaFoldDB" id="A0A939FG84"/>
<evidence type="ECO:0000313" key="1">
    <source>
        <dbReference type="EMBL" id="MBO0518128.1"/>
    </source>
</evidence>
<gene>
    <name evidence="1" type="ORF">J0695_41400</name>
</gene>
<evidence type="ECO:0000313" key="2">
    <source>
        <dbReference type="Proteomes" id="UP000664167"/>
    </source>
</evidence>